<dbReference type="AlphaFoldDB" id="A0A150NIP1"/>
<feature type="region of interest" description="Disordered" evidence="1">
    <location>
        <begin position="1"/>
        <end position="24"/>
    </location>
</feature>
<reference evidence="2 3" key="1">
    <citation type="submission" date="2016-01" db="EMBL/GenBank/DDBJ databases">
        <title>Highly variable Streptococcus oralis are common among viridans streptococci isolated from primates.</title>
        <authorList>
            <person name="Denapaite D."/>
            <person name="Rieger M."/>
            <person name="Koendgen S."/>
            <person name="Brueckner R."/>
            <person name="Ochigava I."/>
            <person name="Kappeler P."/>
            <person name="Maetz-Rensing K."/>
            <person name="Leendertz F."/>
            <person name="Hakenbeck R."/>
        </authorList>
    </citation>
    <scope>NUCLEOTIDE SEQUENCE [LARGE SCALE GENOMIC DNA]</scope>
    <source>
        <strain evidence="2 3">10712</strain>
    </source>
</reference>
<evidence type="ECO:0000256" key="1">
    <source>
        <dbReference type="SAM" id="MobiDB-lite"/>
    </source>
</evidence>
<dbReference type="NCBIfam" id="TIGR04320">
    <property type="entry name" value="Surf_Exclu_PgrA"/>
    <property type="match status" value="1"/>
</dbReference>
<organism evidence="2 3">
    <name type="scientific">Streptococcus mitis</name>
    <dbReference type="NCBI Taxonomy" id="28037"/>
    <lineage>
        <taxon>Bacteria</taxon>
        <taxon>Bacillati</taxon>
        <taxon>Bacillota</taxon>
        <taxon>Bacilli</taxon>
        <taxon>Lactobacillales</taxon>
        <taxon>Streptococcaceae</taxon>
        <taxon>Streptococcus</taxon>
        <taxon>Streptococcus mitis group</taxon>
    </lineage>
</organism>
<comment type="caution">
    <text evidence="2">The sequence shown here is derived from an EMBL/GenBank/DDBJ whole genome shotgun (WGS) entry which is preliminary data.</text>
</comment>
<proteinExistence type="predicted"/>
<dbReference type="PATRIC" id="fig|28037.237.peg.1126"/>
<dbReference type="InterPro" id="IPR027607">
    <property type="entry name" value="Surf_Exclu_SEC10/PgrA"/>
</dbReference>
<name>A0A150NIP1_STRMT</name>
<gene>
    <name evidence="2" type="ORF">SMI10712_01364</name>
</gene>
<evidence type="ECO:0000313" key="2">
    <source>
        <dbReference type="EMBL" id="KYF33335.1"/>
    </source>
</evidence>
<sequence>MQRISNISETGIQDGENDVKYDPNNLPQDVVDDLNNHFVTLLNSLRKQLGLSEAKLNTNNKDFAKEVAKIYKDNGYQDLSHFGRGINDVARKRGLKPSEDSGVDTHTQYYEDLMNVPMGSDRMTKRELLARMTESFMSFFAEGYLTGGYGHFYSLLQADTVGLNTSIIKGGQLLTDLGDSDFTHVYRIHVLKVKK</sequence>
<feature type="compositionally biased region" description="Polar residues" evidence="1">
    <location>
        <begin position="1"/>
        <end position="11"/>
    </location>
</feature>
<protein>
    <submittedName>
        <fullName evidence="2">Uncharacterized protein</fullName>
    </submittedName>
</protein>
<evidence type="ECO:0000313" key="3">
    <source>
        <dbReference type="Proteomes" id="UP000075618"/>
    </source>
</evidence>
<dbReference type="Proteomes" id="UP000075618">
    <property type="component" value="Unassembled WGS sequence"/>
</dbReference>
<accession>A0A150NIP1</accession>
<dbReference type="EMBL" id="LROT01000023">
    <property type="protein sequence ID" value="KYF33335.1"/>
    <property type="molecule type" value="Genomic_DNA"/>
</dbReference>